<dbReference type="PRINTS" id="PR00320">
    <property type="entry name" value="GPROTEINBRPT"/>
</dbReference>
<feature type="region of interest" description="Disordered" evidence="5">
    <location>
        <begin position="652"/>
        <end position="782"/>
    </location>
</feature>
<feature type="compositionally biased region" description="Polar residues" evidence="5">
    <location>
        <begin position="705"/>
        <end position="721"/>
    </location>
</feature>
<dbReference type="PROSITE" id="PS00678">
    <property type="entry name" value="WD_REPEATS_1"/>
    <property type="match status" value="3"/>
</dbReference>
<dbReference type="AlphaFoldDB" id="A0A5J4YN62"/>
<feature type="repeat" description="WD" evidence="3">
    <location>
        <begin position="182"/>
        <end position="206"/>
    </location>
</feature>
<keyword evidence="7" id="KW-1185">Reference proteome</keyword>
<keyword evidence="4" id="KW-0175">Coiled coil</keyword>
<keyword evidence="1 3" id="KW-0853">WD repeat</keyword>
<dbReference type="EMBL" id="VRMN01000008">
    <property type="protein sequence ID" value="KAA8492941.1"/>
    <property type="molecule type" value="Genomic_DNA"/>
</dbReference>
<evidence type="ECO:0000256" key="5">
    <source>
        <dbReference type="SAM" id="MobiDB-lite"/>
    </source>
</evidence>
<dbReference type="Proteomes" id="UP000324585">
    <property type="component" value="Unassembled WGS sequence"/>
</dbReference>
<dbReference type="InterPro" id="IPR020472">
    <property type="entry name" value="WD40_PAC1"/>
</dbReference>
<dbReference type="SMART" id="SM00320">
    <property type="entry name" value="WD40"/>
    <property type="match status" value="6"/>
</dbReference>
<sequence>MANAAGHQGGSCVNAVCLDEASGVCVTGNAAGVVRIHDVSDIVAVLNSGANEQRWLDAARQKHVAVKVLECGDAHARASRGSEGNGSGRNERAQEDASAVLAMHPAGKQAAPIASIKYVKDKALYVGSADGQIAGWTLEQLGGTSLQQVRQRVCEDQSGHVMPPPKIQLAHPELAQIAVVENVLASCGKDAAVRLWDVETGAQLAMLAGHKNWVRAVALGALVDTEPTSPAHLVVSGGRDKTVRLWDVRATGRQSRHSEIAVLSGHTSWVHGVALSSTGTVLSAGGDKSVIVWDLAMMKPRYKLEGHTLRTWAVAVDERGAKAVSGSSDATVRVWSLDEHENAPAVPSCAAVLSGHTDGVLSVDMARSGMYCVSGCEDGSVRVWNLARVEKHGLETKAESQQAEIDVENGPLGDSAPSDATDAVTKELELLKETVETERRRFRGELAAANQRIKLLELDRKQMDEDMRVLVEKHEAACTERDKLRRQLHESELRRLMVESSVLEPVSGSEQGLAKERKAVHANATRASPHPTWTVDARAEAATGTRSPKSEEDLSEWQFGEAQGNGSLPFYGAMQQPHQQEQLHGYQPPSMAEPEGADVSGGLDVLSYNARIDVGEADHNYGARPAIDPAVFGLATYPEPNAPGASARVSIFERDEEEEEEEEESRSGAASAGLPFSTSDAAAQRSEMRGMGSRPAAAPTESAVRATSPTRRAADPTSSAFSPVAHPPTSPANSATSNSNSNSSSSRTHPPPHAAQPSGRLQLLSDRLQRLSQRADQLGKPS</sequence>
<feature type="compositionally biased region" description="Low complexity" evidence="5">
    <location>
        <begin position="758"/>
        <end position="774"/>
    </location>
</feature>
<name>A0A5J4YN62_PORPP</name>
<feature type="repeat" description="WD" evidence="3">
    <location>
        <begin position="207"/>
        <end position="256"/>
    </location>
</feature>
<dbReference type="GO" id="GO:1990234">
    <property type="term" value="C:transferase complex"/>
    <property type="evidence" value="ECO:0007669"/>
    <property type="project" value="UniProtKB-ARBA"/>
</dbReference>
<keyword evidence="2" id="KW-0677">Repeat</keyword>
<dbReference type="InterPro" id="IPR036322">
    <property type="entry name" value="WD40_repeat_dom_sf"/>
</dbReference>
<dbReference type="Pfam" id="PF00400">
    <property type="entry name" value="WD40"/>
    <property type="match status" value="4"/>
</dbReference>
<feature type="repeat" description="WD" evidence="3">
    <location>
        <begin position="353"/>
        <end position="386"/>
    </location>
</feature>
<dbReference type="InterPro" id="IPR019775">
    <property type="entry name" value="WD40_repeat_CS"/>
</dbReference>
<feature type="compositionally biased region" description="Low complexity" evidence="5">
    <location>
        <begin position="731"/>
        <end position="748"/>
    </location>
</feature>
<dbReference type="PANTHER" id="PTHR22847:SF637">
    <property type="entry name" value="WD REPEAT DOMAIN 5B"/>
    <property type="match status" value="1"/>
</dbReference>
<accession>A0A5J4YN62</accession>
<evidence type="ECO:0000256" key="1">
    <source>
        <dbReference type="ARBA" id="ARBA00022574"/>
    </source>
</evidence>
<organism evidence="6 7">
    <name type="scientific">Porphyridium purpureum</name>
    <name type="common">Red alga</name>
    <name type="synonym">Porphyridium cruentum</name>
    <dbReference type="NCBI Taxonomy" id="35688"/>
    <lineage>
        <taxon>Eukaryota</taxon>
        <taxon>Rhodophyta</taxon>
        <taxon>Bangiophyceae</taxon>
        <taxon>Porphyridiales</taxon>
        <taxon>Porphyridiaceae</taxon>
        <taxon>Porphyridium</taxon>
    </lineage>
</organism>
<evidence type="ECO:0000313" key="7">
    <source>
        <dbReference type="Proteomes" id="UP000324585"/>
    </source>
</evidence>
<dbReference type="InterPro" id="IPR001680">
    <property type="entry name" value="WD40_rpt"/>
</dbReference>
<evidence type="ECO:0000256" key="4">
    <source>
        <dbReference type="SAM" id="Coils"/>
    </source>
</evidence>
<feature type="coiled-coil region" evidence="4">
    <location>
        <begin position="432"/>
        <end position="473"/>
    </location>
</feature>
<dbReference type="InterPro" id="IPR015943">
    <property type="entry name" value="WD40/YVTN_repeat-like_dom_sf"/>
</dbReference>
<dbReference type="PROSITE" id="PS50082">
    <property type="entry name" value="WD_REPEATS_2"/>
    <property type="match status" value="5"/>
</dbReference>
<evidence type="ECO:0000256" key="2">
    <source>
        <dbReference type="ARBA" id="ARBA00022737"/>
    </source>
</evidence>
<dbReference type="PANTHER" id="PTHR22847">
    <property type="entry name" value="WD40 REPEAT PROTEIN"/>
    <property type="match status" value="1"/>
</dbReference>
<evidence type="ECO:0000256" key="3">
    <source>
        <dbReference type="PROSITE-ProRule" id="PRU00221"/>
    </source>
</evidence>
<proteinExistence type="predicted"/>
<protein>
    <submittedName>
        <fullName evidence="6">Putative WD repeat-containing protein</fullName>
    </submittedName>
</protein>
<comment type="caution">
    <text evidence="6">The sequence shown here is derived from an EMBL/GenBank/DDBJ whole genome shotgun (WGS) entry which is preliminary data.</text>
</comment>
<dbReference type="PROSITE" id="PS50294">
    <property type="entry name" value="WD_REPEATS_REGION"/>
    <property type="match status" value="3"/>
</dbReference>
<dbReference type="SUPFAM" id="SSF50978">
    <property type="entry name" value="WD40 repeat-like"/>
    <property type="match status" value="1"/>
</dbReference>
<feature type="compositionally biased region" description="Acidic residues" evidence="5">
    <location>
        <begin position="654"/>
        <end position="664"/>
    </location>
</feature>
<feature type="repeat" description="WD" evidence="3">
    <location>
        <begin position="263"/>
        <end position="295"/>
    </location>
</feature>
<dbReference type="CDD" id="cd00200">
    <property type="entry name" value="WD40"/>
    <property type="match status" value="1"/>
</dbReference>
<feature type="region of interest" description="Disordered" evidence="5">
    <location>
        <begin position="561"/>
        <end position="599"/>
    </location>
</feature>
<feature type="repeat" description="WD" evidence="3">
    <location>
        <begin position="304"/>
        <end position="345"/>
    </location>
</feature>
<dbReference type="OrthoDB" id="4252at2759"/>
<gene>
    <name evidence="6" type="ORF">FVE85_9213</name>
</gene>
<feature type="region of interest" description="Disordered" evidence="5">
    <location>
        <begin position="76"/>
        <end position="95"/>
    </location>
</feature>
<dbReference type="Gene3D" id="2.130.10.10">
    <property type="entry name" value="YVTN repeat-like/Quinoprotein amine dehydrogenase"/>
    <property type="match status" value="2"/>
</dbReference>
<reference evidence="7" key="1">
    <citation type="journal article" date="2019" name="Nat. Commun.">
        <title>Expansion of phycobilisome linker gene families in mesophilic red algae.</title>
        <authorList>
            <person name="Lee J."/>
            <person name="Kim D."/>
            <person name="Bhattacharya D."/>
            <person name="Yoon H.S."/>
        </authorList>
    </citation>
    <scope>NUCLEOTIDE SEQUENCE [LARGE SCALE GENOMIC DNA]</scope>
    <source>
        <strain evidence="7">CCMP 1328</strain>
    </source>
</reference>
<evidence type="ECO:0000313" key="6">
    <source>
        <dbReference type="EMBL" id="KAA8492941.1"/>
    </source>
</evidence>